<evidence type="ECO:0000256" key="1">
    <source>
        <dbReference type="ARBA" id="ARBA00007285"/>
    </source>
</evidence>
<dbReference type="RefSeq" id="XP_003747598.2">
    <property type="nucleotide sequence ID" value="XM_003747550.2"/>
</dbReference>
<evidence type="ECO:0000313" key="5">
    <source>
        <dbReference type="Proteomes" id="UP000694867"/>
    </source>
</evidence>
<dbReference type="Proteomes" id="UP000694867">
    <property type="component" value="Unplaced"/>
</dbReference>
<dbReference type="AlphaFoldDB" id="A0AAJ6W090"/>
<dbReference type="GeneID" id="100899294"/>
<organism evidence="5 6">
    <name type="scientific">Galendromus occidentalis</name>
    <name type="common">western predatory mite</name>
    <dbReference type="NCBI Taxonomy" id="34638"/>
    <lineage>
        <taxon>Eukaryota</taxon>
        <taxon>Metazoa</taxon>
        <taxon>Ecdysozoa</taxon>
        <taxon>Arthropoda</taxon>
        <taxon>Chelicerata</taxon>
        <taxon>Arachnida</taxon>
        <taxon>Acari</taxon>
        <taxon>Parasitiformes</taxon>
        <taxon>Mesostigmata</taxon>
        <taxon>Gamasina</taxon>
        <taxon>Phytoseioidea</taxon>
        <taxon>Phytoseiidae</taxon>
        <taxon>Typhlodrominae</taxon>
        <taxon>Galendromus</taxon>
    </lineage>
</organism>
<dbReference type="Pfam" id="PF11938">
    <property type="entry name" value="DUF3456"/>
    <property type="match status" value="1"/>
</dbReference>
<reference evidence="6" key="1">
    <citation type="submission" date="2025-08" db="UniProtKB">
        <authorList>
            <consortium name="RefSeq"/>
        </authorList>
    </citation>
    <scope>IDENTIFICATION</scope>
</reference>
<dbReference type="GO" id="GO:0005783">
    <property type="term" value="C:endoplasmic reticulum"/>
    <property type="evidence" value="ECO:0007669"/>
    <property type="project" value="TreeGrafter"/>
</dbReference>
<comment type="similarity">
    <text evidence="1">Belongs to the canopy family.</text>
</comment>
<dbReference type="InterPro" id="IPR021852">
    <property type="entry name" value="DUF3456"/>
</dbReference>
<evidence type="ECO:0000313" key="6">
    <source>
        <dbReference type="RefSeq" id="XP_003747598.2"/>
    </source>
</evidence>
<dbReference type="InterPro" id="IPR042415">
    <property type="entry name" value="CNPY"/>
</dbReference>
<protein>
    <submittedName>
        <fullName evidence="6">Protein canopy homolog 2</fullName>
    </submittedName>
</protein>
<evidence type="ECO:0000256" key="3">
    <source>
        <dbReference type="SAM" id="SignalP"/>
    </source>
</evidence>
<evidence type="ECO:0000259" key="4">
    <source>
        <dbReference type="Pfam" id="PF11938"/>
    </source>
</evidence>
<feature type="compositionally biased region" description="Acidic residues" evidence="2">
    <location>
        <begin position="203"/>
        <end position="217"/>
    </location>
</feature>
<feature type="signal peptide" evidence="3">
    <location>
        <begin position="1"/>
        <end position="26"/>
    </location>
</feature>
<sequence length="230" mass="26162">MKMELCLRVAIGAVLVSICTLDAAFAQADFTDEDMDMMEAKCELCKSAVKILHREIEQTDPSKKITVGSFRMKADGSSSQRQVPYKGSELHLQDLLDDNLVCGKMRDIVPVTDKETGSLSMLNMVEDMDKMSGVKFFPNPDMNSRMNNLCQEMFGDHEEDLLEIFKKSSERTRTAYRLGQAFCHETINYCPMAEKLESLKTPEDDEDLPQEEEEEYESPSLNAFDPRDEL</sequence>
<keyword evidence="3" id="KW-0732">Signal</keyword>
<accession>A0AAJ6W090</accession>
<feature type="chain" id="PRO_5042563931" evidence="3">
    <location>
        <begin position="27"/>
        <end position="230"/>
    </location>
</feature>
<name>A0AAJ6W090_9ACAR</name>
<dbReference type="PANTHER" id="PTHR13341">
    <property type="entry name" value="MIR-INTERACTING SAPOSIN-LIKE PROTEIN"/>
    <property type="match status" value="1"/>
</dbReference>
<proteinExistence type="inferred from homology"/>
<dbReference type="PANTHER" id="PTHR13341:SF2">
    <property type="entry name" value="PROTEIN SEELE"/>
    <property type="match status" value="1"/>
</dbReference>
<keyword evidence="5" id="KW-1185">Reference proteome</keyword>
<dbReference type="KEGG" id="goe:100899294"/>
<evidence type="ECO:0000256" key="2">
    <source>
        <dbReference type="SAM" id="MobiDB-lite"/>
    </source>
</evidence>
<gene>
    <name evidence="6" type="primary">LOC100899294</name>
</gene>
<feature type="domain" description="DUF3456" evidence="4">
    <location>
        <begin position="41"/>
        <end position="190"/>
    </location>
</feature>
<feature type="region of interest" description="Disordered" evidence="2">
    <location>
        <begin position="195"/>
        <end position="230"/>
    </location>
</feature>